<gene>
    <name evidence="1" type="ORF">SAMN05660330_01728</name>
</gene>
<evidence type="ECO:0000313" key="1">
    <source>
        <dbReference type="EMBL" id="SDP07491.1"/>
    </source>
</evidence>
<sequence length="47" mass="5687">MHMIQFLKLADQLWNILTGTIAVDPIQFWDGRRLRRLTTLCCRLWIE</sequence>
<accession>A0A1H0PQP7</accession>
<reference evidence="1 2" key="1">
    <citation type="submission" date="2016-10" db="EMBL/GenBank/DDBJ databases">
        <authorList>
            <person name="de Groot N.N."/>
        </authorList>
    </citation>
    <scope>NUCLEOTIDE SEQUENCE [LARGE SCALE GENOMIC DNA]</scope>
    <source>
        <strain evidence="1 2">DSM 12130</strain>
    </source>
</reference>
<protein>
    <submittedName>
        <fullName evidence="1">Uncharacterized protein</fullName>
    </submittedName>
</protein>
<dbReference type="AlphaFoldDB" id="A0A1H0PQP7"/>
<organism evidence="1 2">
    <name type="scientific">Desulforhopalus singaporensis</name>
    <dbReference type="NCBI Taxonomy" id="91360"/>
    <lineage>
        <taxon>Bacteria</taxon>
        <taxon>Pseudomonadati</taxon>
        <taxon>Thermodesulfobacteriota</taxon>
        <taxon>Desulfobulbia</taxon>
        <taxon>Desulfobulbales</taxon>
        <taxon>Desulfocapsaceae</taxon>
        <taxon>Desulforhopalus</taxon>
    </lineage>
</organism>
<dbReference type="EMBL" id="FNJI01000010">
    <property type="protein sequence ID" value="SDP07491.1"/>
    <property type="molecule type" value="Genomic_DNA"/>
</dbReference>
<proteinExistence type="predicted"/>
<keyword evidence="2" id="KW-1185">Reference proteome</keyword>
<dbReference type="Proteomes" id="UP000199073">
    <property type="component" value="Unassembled WGS sequence"/>
</dbReference>
<name>A0A1H0PQP7_9BACT</name>
<evidence type="ECO:0000313" key="2">
    <source>
        <dbReference type="Proteomes" id="UP000199073"/>
    </source>
</evidence>